<evidence type="ECO:0000313" key="1">
    <source>
        <dbReference type="EMBL" id="NYJ33460.1"/>
    </source>
</evidence>
<gene>
    <name evidence="1" type="ORF">HNR10_001341</name>
</gene>
<evidence type="ECO:0000313" key="2">
    <source>
        <dbReference type="Proteomes" id="UP000572051"/>
    </source>
</evidence>
<dbReference type="Proteomes" id="UP000572051">
    <property type="component" value="Unassembled WGS sequence"/>
</dbReference>
<dbReference type="RefSeq" id="WP_179821648.1">
    <property type="nucleotide sequence ID" value="NZ_JACCFS010000001.1"/>
</dbReference>
<proteinExistence type="predicted"/>
<organism evidence="1 2">
    <name type="scientific">Nocardiopsis aegyptia</name>
    <dbReference type="NCBI Taxonomy" id="220378"/>
    <lineage>
        <taxon>Bacteria</taxon>
        <taxon>Bacillati</taxon>
        <taxon>Actinomycetota</taxon>
        <taxon>Actinomycetes</taxon>
        <taxon>Streptosporangiales</taxon>
        <taxon>Nocardiopsidaceae</taxon>
        <taxon>Nocardiopsis</taxon>
    </lineage>
</organism>
<comment type="caution">
    <text evidence="1">The sequence shown here is derived from an EMBL/GenBank/DDBJ whole genome shotgun (WGS) entry which is preliminary data.</text>
</comment>
<sequence>MKGSTYKRCRCRDDGGKELGQKCPDLRRKNGTWNPRHGTWYFKLELEAGTNGRRRFLKRGGFASQDDAPDAMSAEKVKAGRGRDVTTKLLFGSFFDNWLGPVW</sequence>
<reference evidence="1 2" key="1">
    <citation type="submission" date="2020-07" db="EMBL/GenBank/DDBJ databases">
        <title>Sequencing the genomes of 1000 actinobacteria strains.</title>
        <authorList>
            <person name="Klenk H.-P."/>
        </authorList>
    </citation>
    <scope>NUCLEOTIDE SEQUENCE [LARGE SCALE GENOMIC DNA]</scope>
    <source>
        <strain evidence="1 2">DSM 44442</strain>
    </source>
</reference>
<keyword evidence="2" id="KW-1185">Reference proteome</keyword>
<name>A0A7Z0ELH2_9ACTN</name>
<dbReference type="AlphaFoldDB" id="A0A7Z0ELH2"/>
<protein>
    <recommendedName>
        <fullName evidence="3">AP2-like integrase N-terminal domain-containing protein</fullName>
    </recommendedName>
</protein>
<accession>A0A7Z0ELH2</accession>
<dbReference type="EMBL" id="JACCFS010000001">
    <property type="protein sequence ID" value="NYJ33460.1"/>
    <property type="molecule type" value="Genomic_DNA"/>
</dbReference>
<evidence type="ECO:0008006" key="3">
    <source>
        <dbReference type="Google" id="ProtNLM"/>
    </source>
</evidence>